<dbReference type="GO" id="GO:0016614">
    <property type="term" value="F:oxidoreductase activity, acting on CH-OH group of donors"/>
    <property type="evidence" value="ECO:0007669"/>
    <property type="project" value="InterPro"/>
</dbReference>
<feature type="binding site" evidence="8">
    <location>
        <begin position="493"/>
        <end position="494"/>
    </location>
    <ligand>
        <name>FAD</name>
        <dbReference type="ChEBI" id="CHEBI:57692"/>
    </ligand>
</feature>
<evidence type="ECO:0000256" key="4">
    <source>
        <dbReference type="ARBA" id="ARBA00022827"/>
    </source>
</evidence>
<evidence type="ECO:0000313" key="11">
    <source>
        <dbReference type="Proteomes" id="UP000064967"/>
    </source>
</evidence>
<dbReference type="InterPro" id="IPR000172">
    <property type="entry name" value="GMC_OxRdtase_N"/>
</dbReference>
<evidence type="ECO:0000259" key="9">
    <source>
        <dbReference type="PROSITE" id="PS51379"/>
    </source>
</evidence>
<organism evidence="10 11">
    <name type="scientific">Labilithrix luteola</name>
    <dbReference type="NCBI Taxonomy" id="1391654"/>
    <lineage>
        <taxon>Bacteria</taxon>
        <taxon>Pseudomonadati</taxon>
        <taxon>Myxococcota</taxon>
        <taxon>Polyangia</taxon>
        <taxon>Polyangiales</taxon>
        <taxon>Labilitrichaceae</taxon>
        <taxon>Labilithrix</taxon>
    </lineage>
</organism>
<evidence type="ECO:0000256" key="6">
    <source>
        <dbReference type="ARBA" id="ARBA00023004"/>
    </source>
</evidence>
<evidence type="ECO:0000256" key="7">
    <source>
        <dbReference type="ARBA" id="ARBA00023014"/>
    </source>
</evidence>
<dbReference type="PIRSF" id="PIRSF000137">
    <property type="entry name" value="Alcohol_oxidase"/>
    <property type="match status" value="1"/>
</dbReference>
<dbReference type="AlphaFoldDB" id="A0A0K1QH81"/>
<keyword evidence="6" id="KW-0408">Iron</keyword>
<reference evidence="10 11" key="1">
    <citation type="submission" date="2015-08" db="EMBL/GenBank/DDBJ databases">
        <authorList>
            <person name="Babu N.S."/>
            <person name="Beckwith C.J."/>
            <person name="Beseler K.G."/>
            <person name="Brison A."/>
            <person name="Carone J.V."/>
            <person name="Caskin T.P."/>
            <person name="Diamond M."/>
            <person name="Durham M.E."/>
            <person name="Foxe J.M."/>
            <person name="Go M."/>
            <person name="Henderson B.A."/>
            <person name="Jones I.B."/>
            <person name="McGettigan J.A."/>
            <person name="Micheletti S.J."/>
            <person name="Nasrallah M.E."/>
            <person name="Ortiz D."/>
            <person name="Piller C.R."/>
            <person name="Privatt S.R."/>
            <person name="Schneider S.L."/>
            <person name="Sharp S."/>
            <person name="Smith T.C."/>
            <person name="Stanton J.D."/>
            <person name="Ullery H.E."/>
            <person name="Wilson R.J."/>
            <person name="Serrano M.G."/>
            <person name="Buck G."/>
            <person name="Lee V."/>
            <person name="Wang Y."/>
            <person name="Carvalho R."/>
            <person name="Voegtly L."/>
            <person name="Shi R."/>
            <person name="Duckworth R."/>
            <person name="Johnson A."/>
            <person name="Loviza R."/>
            <person name="Walstead R."/>
            <person name="Shah Z."/>
            <person name="Kiflezghi M."/>
            <person name="Wade K."/>
            <person name="Ball S.L."/>
            <person name="Bradley K.W."/>
            <person name="Asai D.J."/>
            <person name="Bowman C.A."/>
            <person name="Russell D.A."/>
            <person name="Pope W.H."/>
            <person name="Jacobs-Sera D."/>
            <person name="Hendrix R.W."/>
            <person name="Hatfull G.F."/>
        </authorList>
    </citation>
    <scope>NUCLEOTIDE SEQUENCE [LARGE SCALE GENOMIC DNA]</scope>
    <source>
        <strain evidence="10 11">DSM 27648</strain>
    </source>
</reference>
<feature type="binding site" evidence="8">
    <location>
        <position position="224"/>
    </location>
    <ligand>
        <name>FAD</name>
        <dbReference type="ChEBI" id="CHEBI:57692"/>
    </ligand>
</feature>
<dbReference type="STRING" id="1391654.AKJ09_11453"/>
<dbReference type="PROSITE" id="PS00198">
    <property type="entry name" value="4FE4S_FER_1"/>
    <property type="match status" value="1"/>
</dbReference>
<keyword evidence="7" id="KW-0411">Iron-sulfur</keyword>
<keyword evidence="11" id="KW-1185">Reference proteome</keyword>
<dbReference type="PANTHER" id="PTHR46056:SF12">
    <property type="entry name" value="LONG-CHAIN-ALCOHOL OXIDASE"/>
    <property type="match status" value="1"/>
</dbReference>
<dbReference type="GO" id="GO:0051536">
    <property type="term" value="F:iron-sulfur cluster binding"/>
    <property type="evidence" value="ECO:0007669"/>
    <property type="project" value="UniProtKB-KW"/>
</dbReference>
<accession>A0A0K1QH81</accession>
<keyword evidence="2" id="KW-0285">Flavoprotein</keyword>
<evidence type="ECO:0000313" key="10">
    <source>
        <dbReference type="EMBL" id="AKV04790.1"/>
    </source>
</evidence>
<protein>
    <submittedName>
        <fullName evidence="10">Oxidoreductase, GMC family</fullName>
    </submittedName>
</protein>
<dbReference type="SUPFAM" id="SSF51905">
    <property type="entry name" value="FAD/NAD(P)-binding domain"/>
    <property type="match status" value="1"/>
</dbReference>
<dbReference type="Gene3D" id="3.50.50.60">
    <property type="entry name" value="FAD/NAD(P)-binding domain"/>
    <property type="match status" value="2"/>
</dbReference>
<feature type="binding site" evidence="8">
    <location>
        <position position="482"/>
    </location>
    <ligand>
        <name>FAD</name>
        <dbReference type="ChEBI" id="CHEBI:57692"/>
    </ligand>
</feature>
<dbReference type="InterPro" id="IPR036188">
    <property type="entry name" value="FAD/NAD-bd_sf"/>
</dbReference>
<comment type="similarity">
    <text evidence="1">Belongs to the GMC oxidoreductase family.</text>
</comment>
<dbReference type="InterPro" id="IPR017896">
    <property type="entry name" value="4Fe4S_Fe-S-bd"/>
</dbReference>
<dbReference type="Proteomes" id="UP000064967">
    <property type="component" value="Chromosome"/>
</dbReference>
<dbReference type="KEGG" id="llu:AKJ09_11453"/>
<dbReference type="PANTHER" id="PTHR46056">
    <property type="entry name" value="LONG-CHAIN-ALCOHOL OXIDASE"/>
    <property type="match status" value="1"/>
</dbReference>
<keyword evidence="5" id="KW-0560">Oxidoreductase</keyword>
<dbReference type="GO" id="GO:0050660">
    <property type="term" value="F:flavin adenine dinucleotide binding"/>
    <property type="evidence" value="ECO:0007669"/>
    <property type="project" value="InterPro"/>
</dbReference>
<sequence>MSGMLHIGHGLSRGEKRDVTIDCDTVVVGSGAGGAVVATHLAEAGERVVILEEGPHLPTLDHGALRQSESLRHVWSDAGMTLAWGLGGGPSINVTTGRAIGGSSILTGGVCFRIPDHVLDGWSNELGLTELSPKGMESYFDTVERDVHVEEVPESMRSRGTRLFGEGAAMHGAKLKPMRRNTRGCDGCGRCNFGCPHGAKMSVDVSYLPRAIAAGAVIWSDCAVKSVKMDGRRAVGVEARLLDGPRGRARSRLSVRSKRVVLAAGAMHTPRLLRRSGIDRGLPALGKNLTLHPSFRVMARFDEPVRSWEGSLQSAYVDHYEKDEGILFNSLSIPNGVLAATMPGFGKRYWSRAREVAHLAIFGGMIHDDAGGRVFNGPLGHPILTYDMSRRDKARIPRLLRLMGEFFFAAGAREVVLPVFGSAPVDADGLRNFPLEKVPGSKIECSSQHPLGSCQMGSSRDHSVVDQNGKVWGTDNLHVACGSIMPTSLGVNPQLAIMSMATRIAFKLREQKLS</sequence>
<dbReference type="Pfam" id="PF05199">
    <property type="entry name" value="GMC_oxred_C"/>
    <property type="match status" value="1"/>
</dbReference>
<gene>
    <name evidence="10" type="ORF">AKJ09_11453</name>
</gene>
<dbReference type="GO" id="GO:0046872">
    <property type="term" value="F:metal ion binding"/>
    <property type="evidence" value="ECO:0007669"/>
    <property type="project" value="UniProtKB-KW"/>
</dbReference>
<dbReference type="EMBL" id="CP012333">
    <property type="protein sequence ID" value="AKV04790.1"/>
    <property type="molecule type" value="Genomic_DNA"/>
</dbReference>
<dbReference type="InterPro" id="IPR017900">
    <property type="entry name" value="4Fe4S_Fe_S_CS"/>
</dbReference>
<evidence type="ECO:0000256" key="5">
    <source>
        <dbReference type="ARBA" id="ARBA00023002"/>
    </source>
</evidence>
<evidence type="ECO:0000256" key="3">
    <source>
        <dbReference type="ARBA" id="ARBA00022723"/>
    </source>
</evidence>
<name>A0A0K1QH81_9BACT</name>
<dbReference type="PROSITE" id="PS51379">
    <property type="entry name" value="4FE4S_FER_2"/>
    <property type="match status" value="1"/>
</dbReference>
<keyword evidence="4 8" id="KW-0274">FAD</keyword>
<dbReference type="OrthoDB" id="337582at2"/>
<proteinExistence type="inferred from homology"/>
<comment type="cofactor">
    <cofactor evidence="8">
        <name>FAD</name>
        <dbReference type="ChEBI" id="CHEBI:57692"/>
    </cofactor>
</comment>
<dbReference type="InterPro" id="IPR007867">
    <property type="entry name" value="GMC_OxRtase_C"/>
</dbReference>
<evidence type="ECO:0000256" key="2">
    <source>
        <dbReference type="ARBA" id="ARBA00022630"/>
    </source>
</evidence>
<evidence type="ECO:0000256" key="8">
    <source>
        <dbReference type="PIRSR" id="PIRSR000137-2"/>
    </source>
</evidence>
<evidence type="ECO:0000256" key="1">
    <source>
        <dbReference type="ARBA" id="ARBA00010790"/>
    </source>
</evidence>
<dbReference type="InterPro" id="IPR012132">
    <property type="entry name" value="GMC_OxRdtase"/>
</dbReference>
<feature type="domain" description="4Fe-4S ferredoxin-type" evidence="9">
    <location>
        <begin position="176"/>
        <end position="205"/>
    </location>
</feature>
<dbReference type="PRINTS" id="PR00411">
    <property type="entry name" value="PNDRDTASEI"/>
</dbReference>
<dbReference type="Pfam" id="PF00732">
    <property type="entry name" value="GMC_oxred_N"/>
    <property type="match status" value="1"/>
</dbReference>
<keyword evidence="3" id="KW-0479">Metal-binding</keyword>